<dbReference type="EMBL" id="JAFJZZ010000006">
    <property type="protein sequence ID" value="MBN7774064.1"/>
    <property type="molecule type" value="Genomic_DNA"/>
</dbReference>
<name>A0A939D9V3_CLOAM</name>
<reference evidence="2" key="1">
    <citation type="submission" date="2021-02" db="EMBL/GenBank/DDBJ databases">
        <title>Abyssanaerobacter marinus gen.nov., sp., nov, anaerobic bacterium isolated from the Onnuri vent field of Indian Ocean and suggestion of Mogibacteriaceae fam. nov., and proposal of reclassification of ambiguous this family's genus member.</title>
        <authorList>
            <person name="Kim Y.J."/>
            <person name="Yang J.-A."/>
        </authorList>
    </citation>
    <scope>NUCLEOTIDE SEQUENCE</scope>
    <source>
        <strain evidence="2">DSM 2634</strain>
    </source>
</reference>
<dbReference type="InterPro" id="IPR009081">
    <property type="entry name" value="PP-bd_ACP"/>
</dbReference>
<comment type="caution">
    <text evidence="2">The sequence shown here is derived from an EMBL/GenBank/DDBJ whole genome shotgun (WGS) entry which is preliminary data.</text>
</comment>
<accession>A0A939D9V3</accession>
<proteinExistence type="predicted"/>
<evidence type="ECO:0000259" key="1">
    <source>
        <dbReference type="PROSITE" id="PS50075"/>
    </source>
</evidence>
<dbReference type="RefSeq" id="WP_206582908.1">
    <property type="nucleotide sequence ID" value="NZ_JAFJZZ010000006.1"/>
</dbReference>
<evidence type="ECO:0000313" key="3">
    <source>
        <dbReference type="Proteomes" id="UP000664545"/>
    </source>
</evidence>
<dbReference type="Gene3D" id="1.10.1200.10">
    <property type="entry name" value="ACP-like"/>
    <property type="match status" value="1"/>
</dbReference>
<evidence type="ECO:0000313" key="2">
    <source>
        <dbReference type="EMBL" id="MBN7774064.1"/>
    </source>
</evidence>
<gene>
    <name evidence="2" type="ORF">JYB65_11880</name>
</gene>
<feature type="domain" description="Carrier" evidence="1">
    <location>
        <begin position="1"/>
        <end position="75"/>
    </location>
</feature>
<dbReference type="Proteomes" id="UP000664545">
    <property type="component" value="Unassembled WGS sequence"/>
</dbReference>
<protein>
    <submittedName>
        <fullName evidence="2">Acyl carrier protein</fullName>
    </submittedName>
</protein>
<keyword evidence="3" id="KW-1185">Reference proteome</keyword>
<dbReference type="PROSITE" id="PS50075">
    <property type="entry name" value="CARRIER"/>
    <property type="match status" value="1"/>
</dbReference>
<dbReference type="InterPro" id="IPR036736">
    <property type="entry name" value="ACP-like_sf"/>
</dbReference>
<dbReference type="Pfam" id="PF00550">
    <property type="entry name" value="PP-binding"/>
    <property type="match status" value="1"/>
</dbReference>
<sequence>MDGKLIEHMAEILEVEQEELLLDTAFKADKYDWDSLKGYAMLVMLEEEFGIEMPVDDFIEAKTIRDLFDYIQVNQ</sequence>
<dbReference type="SUPFAM" id="SSF47336">
    <property type="entry name" value="ACP-like"/>
    <property type="match status" value="1"/>
</dbReference>
<dbReference type="AlphaFoldDB" id="A0A939D9V3"/>
<organism evidence="2 3">
    <name type="scientific">Clostridium aminobutyricum</name>
    <dbReference type="NCBI Taxonomy" id="33953"/>
    <lineage>
        <taxon>Bacteria</taxon>
        <taxon>Bacillati</taxon>
        <taxon>Bacillota</taxon>
        <taxon>Clostridia</taxon>
        <taxon>Eubacteriales</taxon>
        <taxon>Clostridiaceae</taxon>
        <taxon>Clostridium</taxon>
    </lineage>
</organism>